<dbReference type="FunFam" id="2.30.250.10:FF:000006">
    <property type="entry name" value="Probable M18 family aminopeptidase 1"/>
    <property type="match status" value="1"/>
</dbReference>
<dbReference type="NCBIfam" id="NF002600">
    <property type="entry name" value="PRK02256.1"/>
    <property type="match status" value="1"/>
</dbReference>
<evidence type="ECO:0000256" key="7">
    <source>
        <dbReference type="ARBA" id="ARBA00022833"/>
    </source>
</evidence>
<evidence type="ECO:0000256" key="4">
    <source>
        <dbReference type="ARBA" id="ARBA00022670"/>
    </source>
</evidence>
<keyword evidence="3 9" id="KW-0031">Aminopeptidase</keyword>
<accession>A0AAQ2WVU2</accession>
<evidence type="ECO:0000256" key="2">
    <source>
        <dbReference type="ARBA" id="ARBA00008290"/>
    </source>
</evidence>
<dbReference type="GO" id="GO:0005737">
    <property type="term" value="C:cytoplasm"/>
    <property type="evidence" value="ECO:0007669"/>
    <property type="project" value="UniProtKB-ARBA"/>
</dbReference>
<organism evidence="11 12">
    <name type="scientific">Borrelia miyamotoi</name>
    <dbReference type="NCBI Taxonomy" id="47466"/>
    <lineage>
        <taxon>Bacteria</taxon>
        <taxon>Pseudomonadati</taxon>
        <taxon>Spirochaetota</taxon>
        <taxon>Spirochaetia</taxon>
        <taxon>Spirochaetales</taxon>
        <taxon>Borreliaceae</taxon>
        <taxon>Borrelia</taxon>
    </lineage>
</organism>
<dbReference type="Pfam" id="PF02127">
    <property type="entry name" value="Peptidase_M18"/>
    <property type="match status" value="1"/>
</dbReference>
<dbReference type="GO" id="GO:0008237">
    <property type="term" value="F:metallopeptidase activity"/>
    <property type="evidence" value="ECO:0007669"/>
    <property type="project" value="UniProtKB-KW"/>
</dbReference>
<reference evidence="11" key="1">
    <citation type="submission" date="2022-12" db="EMBL/GenBank/DDBJ databases">
        <title>B. miyamotoi WGS.</title>
        <authorList>
            <person name="Kuleshov K.V."/>
            <person name="Hoornstra D."/>
            <person name="Hovius J.W."/>
            <person name="Platonov A.E."/>
            <person name="Telford S.R. III."/>
        </authorList>
    </citation>
    <scope>NUCLEOTIDE SEQUENCE</scope>
    <source>
        <strain evidence="11">410</strain>
    </source>
</reference>
<evidence type="ECO:0000256" key="1">
    <source>
        <dbReference type="ARBA" id="ARBA00001947"/>
    </source>
</evidence>
<evidence type="ECO:0000313" key="11">
    <source>
        <dbReference type="EMBL" id="WAZ90994.1"/>
    </source>
</evidence>
<evidence type="ECO:0000256" key="5">
    <source>
        <dbReference type="ARBA" id="ARBA00022723"/>
    </source>
</evidence>
<dbReference type="Gene3D" id="2.30.250.10">
    <property type="entry name" value="Aminopeptidase i, Domain 2"/>
    <property type="match status" value="1"/>
</dbReference>
<dbReference type="GO" id="GO:0006508">
    <property type="term" value="P:proteolysis"/>
    <property type="evidence" value="ECO:0007669"/>
    <property type="project" value="UniProtKB-KW"/>
</dbReference>
<sequence length="460" mass="51861">MTKQNPWISLSEKERDNILEFTQKYKKFLSTIKTEREATNYAIQRAKEQNFIIACEKEELKPGDKIFYTCRNKNVALIFIGKEPIENGMNFIVSHTDSPRLDAKPSPITEESELALLKTNYYGGIKKYQWLSLPLSIRGIVFLQNGEKIEINIGDDKNDPVFVIPDILPHLDRKVQRDKKSDEIIEGENLKIIIGSLPIETKEKEKVKFATLKLIKEKYKIEEEDFISSEIEIVPTGEAKDIGFDRALIGAYGQDDKVCAYTSLEAILNLEETPSKTAVCFLVDKEEIGSTGSTGLNSRYLEYFVSDIIFKLDKNKYNNLIVQKVLWNSKSISADVCGAINPLFKSVHDEQNAPKLGYGISIIKYTGHGGKIMASDADAELVSYMRNMLNKNNIAWQVATLGKVEEGGGGTVAKFLAHYGIRTIDMGPGIISMHSPFEITSKFDIYTSYMAYKTFFKGSI</sequence>
<evidence type="ECO:0000256" key="10">
    <source>
        <dbReference type="RuleBase" id="RU004387"/>
    </source>
</evidence>
<keyword evidence="6 9" id="KW-0378">Hydrolase</keyword>
<evidence type="ECO:0000256" key="9">
    <source>
        <dbReference type="RuleBase" id="RU004386"/>
    </source>
</evidence>
<dbReference type="SUPFAM" id="SSF101821">
    <property type="entry name" value="Aminopeptidase/glucanase lid domain"/>
    <property type="match status" value="1"/>
</dbReference>
<dbReference type="Gene3D" id="3.40.630.10">
    <property type="entry name" value="Zn peptidases"/>
    <property type="match status" value="1"/>
</dbReference>
<dbReference type="GO" id="GO:0004177">
    <property type="term" value="F:aminopeptidase activity"/>
    <property type="evidence" value="ECO:0007669"/>
    <property type="project" value="UniProtKB-KW"/>
</dbReference>
<comment type="similarity">
    <text evidence="2 9">Belongs to the peptidase M18 family.</text>
</comment>
<keyword evidence="5 9" id="KW-0479">Metal-binding</keyword>
<dbReference type="InterPro" id="IPR023358">
    <property type="entry name" value="Peptidase_M18_dom2"/>
</dbReference>
<protein>
    <recommendedName>
        <fullName evidence="10">M18 family aminopeptidase</fullName>
        <ecNumber evidence="10">3.4.11.-</ecNumber>
    </recommendedName>
</protein>
<dbReference type="AlphaFoldDB" id="A0AAQ2WVU2"/>
<comment type="cofactor">
    <cofactor evidence="1 10">
        <name>Zn(2+)</name>
        <dbReference type="ChEBI" id="CHEBI:29105"/>
    </cofactor>
</comment>
<evidence type="ECO:0000313" key="12">
    <source>
        <dbReference type="Proteomes" id="UP001164544"/>
    </source>
</evidence>
<dbReference type="SUPFAM" id="SSF53187">
    <property type="entry name" value="Zn-dependent exopeptidases"/>
    <property type="match status" value="1"/>
</dbReference>
<keyword evidence="4 9" id="KW-0645">Protease</keyword>
<dbReference type="PRINTS" id="PR00932">
    <property type="entry name" value="AMINO1PTASE"/>
</dbReference>
<keyword evidence="8 9" id="KW-0482">Metalloprotease</keyword>
<evidence type="ECO:0000256" key="6">
    <source>
        <dbReference type="ARBA" id="ARBA00022801"/>
    </source>
</evidence>
<dbReference type="Proteomes" id="UP001164544">
    <property type="component" value="Chromosome"/>
</dbReference>
<keyword evidence="7 9" id="KW-0862">Zinc</keyword>
<proteinExistence type="inferred from homology"/>
<gene>
    <name evidence="11" type="ORF">O5398_02510</name>
</gene>
<dbReference type="InterPro" id="IPR001948">
    <property type="entry name" value="Peptidase_M18"/>
</dbReference>
<dbReference type="EC" id="3.4.11.-" evidence="10"/>
<name>A0AAQ2WVU2_9SPIR</name>
<dbReference type="PANTHER" id="PTHR28570:SF2">
    <property type="entry name" value="M18 FAMILY AMINOPEPTIDASE 1-RELATED"/>
    <property type="match status" value="1"/>
</dbReference>
<evidence type="ECO:0000256" key="3">
    <source>
        <dbReference type="ARBA" id="ARBA00022438"/>
    </source>
</evidence>
<dbReference type="KEGG" id="bmiy:RJ61_01760"/>
<dbReference type="PANTHER" id="PTHR28570">
    <property type="entry name" value="ASPARTYL AMINOPEPTIDASE"/>
    <property type="match status" value="1"/>
</dbReference>
<dbReference type="EMBL" id="CP114637">
    <property type="protein sequence ID" value="WAZ90994.1"/>
    <property type="molecule type" value="Genomic_DNA"/>
</dbReference>
<evidence type="ECO:0000256" key="8">
    <source>
        <dbReference type="ARBA" id="ARBA00023049"/>
    </source>
</evidence>
<dbReference type="RefSeq" id="WP_020954750.1">
    <property type="nucleotide sequence ID" value="NZ_CP010308.1"/>
</dbReference>
<dbReference type="GO" id="GO:0008270">
    <property type="term" value="F:zinc ion binding"/>
    <property type="evidence" value="ECO:0007669"/>
    <property type="project" value="InterPro"/>
</dbReference>